<reference evidence="2 3" key="1">
    <citation type="submission" date="2016-01" db="EMBL/GenBank/DDBJ databases">
        <authorList>
            <person name="Oliw E.H."/>
        </authorList>
    </citation>
    <scope>NUCLEOTIDE SEQUENCE [LARGE SCALE GENOMIC DNA]</scope>
    <source>
        <strain evidence="2">LMG 27134</strain>
    </source>
</reference>
<dbReference type="Pfam" id="PF13426">
    <property type="entry name" value="PAS_9"/>
    <property type="match status" value="1"/>
</dbReference>
<dbReference type="InterPro" id="IPR029016">
    <property type="entry name" value="GAF-like_dom_sf"/>
</dbReference>
<evidence type="ECO:0000313" key="2">
    <source>
        <dbReference type="EMBL" id="SAL68171.1"/>
    </source>
</evidence>
<dbReference type="GO" id="GO:0016301">
    <property type="term" value="F:kinase activity"/>
    <property type="evidence" value="ECO:0007669"/>
    <property type="project" value="UniProtKB-KW"/>
</dbReference>
<feature type="domain" description="PAS" evidence="1">
    <location>
        <begin position="567"/>
        <end position="635"/>
    </location>
</feature>
<dbReference type="InterPro" id="IPR013656">
    <property type="entry name" value="PAS_4"/>
</dbReference>
<dbReference type="InterPro" id="IPR000014">
    <property type="entry name" value="PAS"/>
</dbReference>
<feature type="domain" description="PAS" evidence="1">
    <location>
        <begin position="122"/>
        <end position="188"/>
    </location>
</feature>
<dbReference type="InterPro" id="IPR035965">
    <property type="entry name" value="PAS-like_dom_sf"/>
</dbReference>
<proteinExistence type="predicted"/>
<sequence>MSINLEAQTRARRSRGLVKSEFVDSLMVSGATYAVIDLDARVVRASEALQTMIPGIAGNSIVDVFQVDSALLLGHDAPYRTVPGMYANARGESVPAMLQAMVELPDTGHRLILVTDGAPFRRAESQRFDSTPYAIMRVSPDGIVHFANAEAYNLLSLMPGDVTGRPLETLFEGCDGANIARQLEECLRTLEPVPVNVSLCNRTDNREQVRLLLTADLTADHRPLGALVVIQSTLLERVRDEIAKLAHDQTIPSWEQRLESIIESIRKVFDFDHANFGIYADDVSVFRALAIFPRDRMKWTERWLRLPENILPWLESGKTAVPDINRFLKDYPALATSEVAQMYVSKHMRSSVTLVARGAKNLPTSALSFSSKHAGRFGQAHVDLLRDLDLEPVLIRIENEIRSDREALAARLRSDLAKAPSLPDMARDIVDQIAISFRWDFVALFRVDRHMKQFELFYHNPCKKAFELDTAYLQPIEQGMLAATLREKSTLIVNDIDEPGVEQFNYIGLGRPARSAMTIPVHLNGRIRWILNIESKVAHAFHGPDREAIERLTESIEEGLKQRTLVEINKLVLRETEQGVVTVGMDGMILGTNAVAESLLGRPGNSAGGSQREFFSMYASPDDPRAVDVLKGLGRTEKRRIELVGDDGEIRPVLATRKALDESFDAALWFLIDLRSDRWTVDLRFLRETVTDVAQQTRAPLALASSLARQLIGLATTGRDATESGAPASALPKKEDLSTRLIAEINKADITFERLAENLNIRRNPAGNMQRLDLRFCIDSVIDGLPNRDRDRIDKVRPETPVFVNGDPDRLMYVVRSIMAHLMRVAADENARVCVALSLQGSSATLVLAIADCPGAGVETDGDDAFLANARPDALWRAYKAARGDASLGLSAVRRVIKAYDGSLKARAGDAEPGDPSPPWVAFRVILPIAERSVQP</sequence>
<dbReference type="InterPro" id="IPR003018">
    <property type="entry name" value="GAF"/>
</dbReference>
<dbReference type="Proteomes" id="UP000054683">
    <property type="component" value="Unassembled WGS sequence"/>
</dbReference>
<dbReference type="Pfam" id="PF13185">
    <property type="entry name" value="GAF_2"/>
    <property type="match status" value="1"/>
</dbReference>
<gene>
    <name evidence="2" type="ORF">AWB69_07962</name>
</gene>
<accession>A0A158JIB6</accession>
<name>A0A158JIB6_9BURK</name>
<protein>
    <submittedName>
        <fullName evidence="2">Sensory histidine kinase AtoS</fullName>
    </submittedName>
</protein>
<dbReference type="SUPFAM" id="SSF55785">
    <property type="entry name" value="PYP-like sensor domain (PAS domain)"/>
    <property type="match status" value="1"/>
</dbReference>
<dbReference type="Gene3D" id="3.30.450.40">
    <property type="match status" value="1"/>
</dbReference>
<evidence type="ECO:0000259" key="1">
    <source>
        <dbReference type="SMART" id="SM00091"/>
    </source>
</evidence>
<dbReference type="SUPFAM" id="SSF55781">
    <property type="entry name" value="GAF domain-like"/>
    <property type="match status" value="1"/>
</dbReference>
<evidence type="ECO:0000313" key="3">
    <source>
        <dbReference type="Proteomes" id="UP000054683"/>
    </source>
</evidence>
<dbReference type="InterPro" id="IPR036890">
    <property type="entry name" value="HATPase_C_sf"/>
</dbReference>
<dbReference type="AlphaFoldDB" id="A0A158JIB6"/>
<dbReference type="Gene3D" id="3.30.565.10">
    <property type="entry name" value="Histidine kinase-like ATPase, C-terminal domain"/>
    <property type="match status" value="1"/>
</dbReference>
<organism evidence="2 3">
    <name type="scientific">Caballeronia udeis</name>
    <dbReference type="NCBI Taxonomy" id="1232866"/>
    <lineage>
        <taxon>Bacteria</taxon>
        <taxon>Pseudomonadati</taxon>
        <taxon>Pseudomonadota</taxon>
        <taxon>Betaproteobacteria</taxon>
        <taxon>Burkholderiales</taxon>
        <taxon>Burkholderiaceae</taxon>
        <taxon>Caballeronia</taxon>
    </lineage>
</organism>
<dbReference type="EMBL" id="FCOK02000090">
    <property type="protein sequence ID" value="SAL68171.1"/>
    <property type="molecule type" value="Genomic_DNA"/>
</dbReference>
<dbReference type="Pfam" id="PF08448">
    <property type="entry name" value="PAS_4"/>
    <property type="match status" value="1"/>
</dbReference>
<dbReference type="Gene3D" id="3.30.450.20">
    <property type="entry name" value="PAS domain"/>
    <property type="match status" value="1"/>
</dbReference>
<dbReference type="SMART" id="SM00091">
    <property type="entry name" value="PAS"/>
    <property type="match status" value="2"/>
</dbReference>
<keyword evidence="2" id="KW-0808">Transferase</keyword>
<dbReference type="CDD" id="cd00130">
    <property type="entry name" value="PAS"/>
    <property type="match status" value="1"/>
</dbReference>
<dbReference type="RefSeq" id="WP_197500415.1">
    <property type="nucleotide sequence ID" value="NZ_FCOK02000090.1"/>
</dbReference>
<keyword evidence="2" id="KW-0418">Kinase</keyword>